<evidence type="ECO:0000256" key="1">
    <source>
        <dbReference type="SAM" id="MobiDB-lite"/>
    </source>
</evidence>
<feature type="region of interest" description="Disordered" evidence="1">
    <location>
        <begin position="65"/>
        <end position="86"/>
    </location>
</feature>
<accession>L1NL57</accession>
<dbReference type="PATRIC" id="fig|1127699.3.peg.147"/>
<protein>
    <submittedName>
        <fullName evidence="2">Uncharacterized protein</fullName>
    </submittedName>
</protein>
<reference evidence="2 3" key="1">
    <citation type="submission" date="2012-05" db="EMBL/GenBank/DDBJ databases">
        <authorList>
            <person name="Weinstock G."/>
            <person name="Sodergren E."/>
            <person name="Lobos E.A."/>
            <person name="Fulton L."/>
            <person name="Fulton R."/>
            <person name="Courtney L."/>
            <person name="Fronick C."/>
            <person name="O'Laughlin M."/>
            <person name="Godfrey J."/>
            <person name="Wilson R.M."/>
            <person name="Miner T."/>
            <person name="Farmer C."/>
            <person name="Delehaunty K."/>
            <person name="Cordes M."/>
            <person name="Minx P."/>
            <person name="Tomlinson C."/>
            <person name="Chen J."/>
            <person name="Wollam A."/>
            <person name="Pepin K.H."/>
            <person name="Bhonagiri V."/>
            <person name="Zhang X."/>
            <person name="Suruliraj S."/>
            <person name="Warren W."/>
            <person name="Mitreva M."/>
            <person name="Mardis E.R."/>
            <person name="Wilson R.K."/>
        </authorList>
    </citation>
    <scope>NUCLEOTIDE SEQUENCE [LARGE SCALE GENOMIC DNA]</scope>
    <source>
        <strain evidence="2 3">F0055</strain>
    </source>
</reference>
<proteinExistence type="predicted"/>
<sequence>METILKSIYKSIKPVTQLFIEKQAEENVLPITNTTIMIRRTITQLLLTLCFITGVALFTACSSENEPLKPSIQPKPEQPKEGSTQVKAGNLTFNISELPFGADTEEETRTAQEPSLTDTVELCEGVEAEIILERDRLPATRSVKHGMSDGNYRVFAYQNGVSKGMFTFIVSGGNVTFAGHLTLPPGVYSFYCCNEHVGVDNNKFTIPHSNVGGALIGFAKNVYVGGSDDQHISFAMTHVGGRIRTKVSALISLPGDMRSRLGIAQGKQSYDMTYNLATDQYQYANASPTPLPFPELGYTPTADVHDAVLNINLSTAMSNDYTYFVSHTPLNEIVIRFLNGSSLYNKPMSNFAIRRLSSGAGKIDVNKSYTLSIKLVPNFKYVFEDGYRRYLRDKGNHIPVALAFSDHLGIALKDAHPVGYPNELCPSPSIPIKIGPGWKLLSWTATQGSRNVTETGHGISPFRNNKPEFPFNSWSEALSNGRSGRDWTWNPNCTGDLKYSGSSSTTYLTPAEKVKGNGQQVTSTYFQILFPAFYWAGQYPLVKRQEGQAAGLGNLSGLAQELWFLPSANEWYKFLQAIGSCGSFVPVTPATQKTHGIATYNAAIINYALKKAGGTPLWNNAGAGYYYWTSSEFDIYPNSATWSFEAFTITPNADNHVFIYAQRKYMDDTDLASKLRVRAFVSF</sequence>
<evidence type="ECO:0000313" key="3">
    <source>
        <dbReference type="Proteomes" id="UP000010433"/>
    </source>
</evidence>
<gene>
    <name evidence="2" type="ORF">HMPREF9151_00167</name>
</gene>
<dbReference type="EMBL" id="AMEP01000019">
    <property type="protein sequence ID" value="EKY03902.1"/>
    <property type="molecule type" value="Genomic_DNA"/>
</dbReference>
<dbReference type="STRING" id="1127699.HMPREF9151_00167"/>
<dbReference type="AlphaFoldDB" id="L1NL57"/>
<keyword evidence="3" id="KW-1185">Reference proteome</keyword>
<dbReference type="HOGENOM" id="CLU_028180_0_0_10"/>
<organism evidence="2 3">
    <name type="scientific">Hoylesella saccharolytica F0055</name>
    <dbReference type="NCBI Taxonomy" id="1127699"/>
    <lineage>
        <taxon>Bacteria</taxon>
        <taxon>Pseudomonadati</taxon>
        <taxon>Bacteroidota</taxon>
        <taxon>Bacteroidia</taxon>
        <taxon>Bacteroidales</taxon>
        <taxon>Prevotellaceae</taxon>
        <taxon>Hoylesella</taxon>
    </lineage>
</organism>
<dbReference type="Proteomes" id="UP000010433">
    <property type="component" value="Unassembled WGS sequence"/>
</dbReference>
<evidence type="ECO:0000313" key="2">
    <source>
        <dbReference type="EMBL" id="EKY03902.1"/>
    </source>
</evidence>
<comment type="caution">
    <text evidence="2">The sequence shown here is derived from an EMBL/GenBank/DDBJ whole genome shotgun (WGS) entry which is preliminary data.</text>
</comment>
<name>L1NL57_9BACT</name>